<reference evidence="3 4" key="1">
    <citation type="submission" date="2016-03" db="EMBL/GenBank/DDBJ databases">
        <title>EvidentialGene: Evidence-directed Construction of Genes on Genomes.</title>
        <authorList>
            <person name="Gilbert D.G."/>
            <person name="Choi J.-H."/>
            <person name="Mockaitis K."/>
            <person name="Colbourne J."/>
            <person name="Pfrender M."/>
        </authorList>
    </citation>
    <scope>NUCLEOTIDE SEQUENCE [LARGE SCALE GENOMIC DNA]</scope>
    <source>
        <strain evidence="3 4">Xinb3</strain>
        <tissue evidence="3">Complete organism</tissue>
    </source>
</reference>
<evidence type="ECO:0000313" key="3">
    <source>
        <dbReference type="EMBL" id="KZS15095.1"/>
    </source>
</evidence>
<feature type="compositionally biased region" description="Basic residues" evidence="1">
    <location>
        <begin position="234"/>
        <end position="245"/>
    </location>
</feature>
<dbReference type="OrthoDB" id="6377522at2759"/>
<protein>
    <submittedName>
        <fullName evidence="3">Uncharacterized protein</fullName>
    </submittedName>
</protein>
<feature type="transmembrane region" description="Helical" evidence="2">
    <location>
        <begin position="12"/>
        <end position="31"/>
    </location>
</feature>
<evidence type="ECO:0000256" key="2">
    <source>
        <dbReference type="SAM" id="Phobius"/>
    </source>
</evidence>
<keyword evidence="2" id="KW-0812">Transmembrane</keyword>
<organism evidence="3 4">
    <name type="scientific">Daphnia magna</name>
    <dbReference type="NCBI Taxonomy" id="35525"/>
    <lineage>
        <taxon>Eukaryota</taxon>
        <taxon>Metazoa</taxon>
        <taxon>Ecdysozoa</taxon>
        <taxon>Arthropoda</taxon>
        <taxon>Crustacea</taxon>
        <taxon>Branchiopoda</taxon>
        <taxon>Diplostraca</taxon>
        <taxon>Cladocera</taxon>
        <taxon>Anomopoda</taxon>
        <taxon>Daphniidae</taxon>
        <taxon>Daphnia</taxon>
    </lineage>
</organism>
<evidence type="ECO:0000256" key="1">
    <source>
        <dbReference type="SAM" id="MobiDB-lite"/>
    </source>
</evidence>
<name>A0A0P5XS20_9CRUS</name>
<proteinExistence type="predicted"/>
<sequence length="253" mass="29426">MKPIRYAHQVTTTTTLMTFVLPTFIVFSMFLDRVAAEFYIGEYHTSVDYPAGRNRIKEANPISRVDENDGRIDGSSSYNDNDNDNDDDEESNELFVARSNKRSRSHQQRSSSVTVTEGRSLRTFNPLTPGGTIYLAFIFLIPLTVGKTNLGRGKSSSLSKGNRLLERLIHKVQQDQQSLYSEMGYVDGNLMLRRGWRDLRDTLTKKLLLLPWRRRRRQRRQQQQQQDIDNSSHSKNRRKKKKCKSWKSPQRPL</sequence>
<dbReference type="AlphaFoldDB" id="A0A0P5XS20"/>
<feature type="region of interest" description="Disordered" evidence="1">
    <location>
        <begin position="58"/>
        <end position="117"/>
    </location>
</feature>
<dbReference type="EMBL" id="LRGB01000930">
    <property type="protein sequence ID" value="KZS15095.1"/>
    <property type="molecule type" value="Genomic_DNA"/>
</dbReference>
<dbReference type="Proteomes" id="UP000076858">
    <property type="component" value="Unassembled WGS sequence"/>
</dbReference>
<keyword evidence="4" id="KW-1185">Reference proteome</keyword>
<keyword evidence="2" id="KW-0472">Membrane</keyword>
<accession>A0A0P5XS20</accession>
<evidence type="ECO:0000313" key="4">
    <source>
        <dbReference type="Proteomes" id="UP000076858"/>
    </source>
</evidence>
<feature type="compositionally biased region" description="Acidic residues" evidence="1">
    <location>
        <begin position="81"/>
        <end position="92"/>
    </location>
</feature>
<feature type="transmembrane region" description="Helical" evidence="2">
    <location>
        <begin position="131"/>
        <end position="150"/>
    </location>
</feature>
<gene>
    <name evidence="3" type="ORF">APZ42_019668</name>
</gene>
<comment type="caution">
    <text evidence="3">The sequence shown here is derived from an EMBL/GenBank/DDBJ whole genome shotgun (WGS) entry which is preliminary data.</text>
</comment>
<feature type="region of interest" description="Disordered" evidence="1">
    <location>
        <begin position="215"/>
        <end position="253"/>
    </location>
</feature>
<keyword evidence="2" id="KW-1133">Transmembrane helix</keyword>